<dbReference type="OMA" id="YNTRIPK"/>
<dbReference type="GO" id="GO:0035925">
    <property type="term" value="F:mRNA 3'-UTR AU-rich region binding"/>
    <property type="evidence" value="ECO:0007669"/>
    <property type="project" value="TreeGrafter"/>
</dbReference>
<dbReference type="Proteomes" id="UP000887568">
    <property type="component" value="Unplaced"/>
</dbReference>
<dbReference type="InterPro" id="IPR050590">
    <property type="entry name" value="Exosome_comp_Rrp42_subfam"/>
</dbReference>
<dbReference type="GO" id="GO:0071028">
    <property type="term" value="P:nuclear mRNA surveillance"/>
    <property type="evidence" value="ECO:0007669"/>
    <property type="project" value="TreeGrafter"/>
</dbReference>
<evidence type="ECO:0000256" key="3">
    <source>
        <dbReference type="ARBA" id="ARBA00006678"/>
    </source>
</evidence>
<dbReference type="GO" id="GO:0005730">
    <property type="term" value="C:nucleolus"/>
    <property type="evidence" value="ECO:0007669"/>
    <property type="project" value="UniProtKB-SubCell"/>
</dbReference>
<keyword evidence="4" id="KW-0963">Cytoplasm</keyword>
<dbReference type="AlphaFoldDB" id="A0A914B1K8"/>
<dbReference type="GeneID" id="119739388"/>
<dbReference type="GO" id="GO:0071038">
    <property type="term" value="P:TRAMP-dependent tRNA surveillance pathway"/>
    <property type="evidence" value="ECO:0007669"/>
    <property type="project" value="TreeGrafter"/>
</dbReference>
<evidence type="ECO:0000256" key="6">
    <source>
        <dbReference type="ARBA" id="ARBA00042523"/>
    </source>
</evidence>
<keyword evidence="10" id="KW-1185">Reference proteome</keyword>
<evidence type="ECO:0000259" key="8">
    <source>
        <dbReference type="Pfam" id="PF03725"/>
    </source>
</evidence>
<dbReference type="SUPFAM" id="SSF55666">
    <property type="entry name" value="Ribonuclease PH domain 2-like"/>
    <property type="match status" value="1"/>
</dbReference>
<evidence type="ECO:0000256" key="5">
    <source>
        <dbReference type="ARBA" id="ARBA00022835"/>
    </source>
</evidence>
<dbReference type="GO" id="GO:0000176">
    <property type="term" value="C:nuclear exosome (RNase complex)"/>
    <property type="evidence" value="ECO:0007669"/>
    <property type="project" value="TreeGrafter"/>
</dbReference>
<dbReference type="Gene3D" id="3.30.230.70">
    <property type="entry name" value="GHMP Kinase, N-terminal domain"/>
    <property type="match status" value="1"/>
</dbReference>
<dbReference type="InterPro" id="IPR020568">
    <property type="entry name" value="Ribosomal_Su5_D2-typ_SF"/>
</dbReference>
<keyword evidence="5" id="KW-0271">Exosome</keyword>
<dbReference type="SUPFAM" id="SSF54211">
    <property type="entry name" value="Ribosomal protein S5 domain 2-like"/>
    <property type="match status" value="1"/>
</dbReference>
<dbReference type="GO" id="GO:0000467">
    <property type="term" value="P:exonucleolytic trimming to generate mature 3'-end of 5.8S rRNA from tricistronic rRNA transcript (SSU-rRNA, 5.8S rRNA, LSU-rRNA)"/>
    <property type="evidence" value="ECO:0007669"/>
    <property type="project" value="TreeGrafter"/>
</dbReference>
<name>A0A914B1K8_PATMI</name>
<feature type="domain" description="Exoribonuclease phosphorolytic" evidence="8">
    <location>
        <begin position="196"/>
        <end position="261"/>
    </location>
</feature>
<dbReference type="RefSeq" id="XP_038070250.1">
    <property type="nucleotide sequence ID" value="XM_038214322.1"/>
</dbReference>
<dbReference type="InterPro" id="IPR001247">
    <property type="entry name" value="ExoRNase_PH_dom1"/>
</dbReference>
<accession>A0A914B1K8</accession>
<dbReference type="CTD" id="23016"/>
<evidence type="ECO:0000259" key="7">
    <source>
        <dbReference type="Pfam" id="PF01138"/>
    </source>
</evidence>
<comment type="subcellular location">
    <subcellularLocation>
        <location evidence="1">Cytoplasm</location>
    </subcellularLocation>
    <subcellularLocation>
        <location evidence="2">Nucleus</location>
        <location evidence="2">Nucleolus</location>
    </subcellularLocation>
</comment>
<sequence length="288" mass="30986">MAKVQLSLGEKTFIIHGVQDGLRTDGRSCDAFRPMELECGVVSNTSGSSRLRLSNTEILVGVKAEMGKPRPTRPNEGYLEFFIDLSANASPEFEGRGGEELATEIANTLTLTYDLKNVLDYQALCVLPQQCCWVVYVDVVVLECGGNLFDAIGIAVKAALYNTRIPKVKVQVDSEGQEEIEVSDDPHDVVLLDTCNMPVLVTVSKIGQQHVVDATLEEEACCLACIVMAVNAKGALVGMEKKGSSSLTMDSIQDMITTGKKVGMNLNSNLSSVLQEIGRDASSSGFLS</sequence>
<proteinExistence type="inferred from homology"/>
<evidence type="ECO:0000313" key="9">
    <source>
        <dbReference type="EnsemblMetazoa" id="XP_038070250.1"/>
    </source>
</evidence>
<dbReference type="Pfam" id="PF03725">
    <property type="entry name" value="RNase_PH_C"/>
    <property type="match status" value="1"/>
</dbReference>
<evidence type="ECO:0000256" key="1">
    <source>
        <dbReference type="ARBA" id="ARBA00004496"/>
    </source>
</evidence>
<evidence type="ECO:0000313" key="10">
    <source>
        <dbReference type="Proteomes" id="UP000887568"/>
    </source>
</evidence>
<evidence type="ECO:0000256" key="4">
    <source>
        <dbReference type="ARBA" id="ARBA00022490"/>
    </source>
</evidence>
<dbReference type="GO" id="GO:0034476">
    <property type="term" value="P:U5 snRNA 3'-end processing"/>
    <property type="evidence" value="ECO:0007669"/>
    <property type="project" value="TreeGrafter"/>
</dbReference>
<feature type="domain" description="Exoribonuclease phosphorolytic" evidence="7">
    <location>
        <begin position="32"/>
        <end position="166"/>
    </location>
</feature>
<protein>
    <recommendedName>
        <fullName evidence="6">Ribosomal RNA-processing protein 42</fullName>
    </recommendedName>
</protein>
<dbReference type="InterPro" id="IPR036345">
    <property type="entry name" value="ExoRNase_PH_dom2_sf"/>
</dbReference>
<dbReference type="InterPro" id="IPR027408">
    <property type="entry name" value="PNPase/RNase_PH_dom_sf"/>
</dbReference>
<evidence type="ECO:0000256" key="2">
    <source>
        <dbReference type="ARBA" id="ARBA00004604"/>
    </source>
</evidence>
<dbReference type="EnsemblMetazoa" id="XM_038214322.1">
    <property type="protein sequence ID" value="XP_038070250.1"/>
    <property type="gene ID" value="LOC119739388"/>
</dbReference>
<reference evidence="9" key="1">
    <citation type="submission" date="2022-11" db="UniProtKB">
        <authorList>
            <consortium name="EnsemblMetazoa"/>
        </authorList>
    </citation>
    <scope>IDENTIFICATION</scope>
</reference>
<comment type="similarity">
    <text evidence="3">Belongs to the RNase PH family.</text>
</comment>
<dbReference type="GO" id="GO:0071035">
    <property type="term" value="P:nuclear polyadenylation-dependent rRNA catabolic process"/>
    <property type="evidence" value="ECO:0007669"/>
    <property type="project" value="TreeGrafter"/>
</dbReference>
<dbReference type="Pfam" id="PF01138">
    <property type="entry name" value="RNase_PH"/>
    <property type="match status" value="1"/>
</dbReference>
<dbReference type="GO" id="GO:0000177">
    <property type="term" value="C:cytoplasmic exosome (RNase complex)"/>
    <property type="evidence" value="ECO:0007669"/>
    <property type="project" value="TreeGrafter"/>
</dbReference>
<dbReference type="PANTHER" id="PTHR11097:SF8">
    <property type="entry name" value="EXOSOME COMPLEX COMPONENT RRP42"/>
    <property type="match status" value="1"/>
</dbReference>
<dbReference type="GO" id="GO:0016075">
    <property type="term" value="P:rRNA catabolic process"/>
    <property type="evidence" value="ECO:0007669"/>
    <property type="project" value="TreeGrafter"/>
</dbReference>
<organism evidence="9 10">
    <name type="scientific">Patiria miniata</name>
    <name type="common">Bat star</name>
    <name type="synonym">Asterina miniata</name>
    <dbReference type="NCBI Taxonomy" id="46514"/>
    <lineage>
        <taxon>Eukaryota</taxon>
        <taxon>Metazoa</taxon>
        <taxon>Echinodermata</taxon>
        <taxon>Eleutherozoa</taxon>
        <taxon>Asterozoa</taxon>
        <taxon>Asteroidea</taxon>
        <taxon>Valvatacea</taxon>
        <taxon>Valvatida</taxon>
        <taxon>Asterinidae</taxon>
        <taxon>Patiria</taxon>
    </lineage>
</organism>
<dbReference type="InterPro" id="IPR015847">
    <property type="entry name" value="ExoRNase_PH_dom2"/>
</dbReference>
<dbReference type="GO" id="GO:0034475">
    <property type="term" value="P:U4 snRNA 3'-end processing"/>
    <property type="evidence" value="ECO:0007669"/>
    <property type="project" value="TreeGrafter"/>
</dbReference>
<dbReference type="GO" id="GO:0034473">
    <property type="term" value="P:U1 snRNA 3'-end processing"/>
    <property type="evidence" value="ECO:0007669"/>
    <property type="project" value="TreeGrafter"/>
</dbReference>
<dbReference type="CDD" id="cd11367">
    <property type="entry name" value="RNase_PH_RRP42"/>
    <property type="match status" value="1"/>
</dbReference>
<dbReference type="PANTHER" id="PTHR11097">
    <property type="entry name" value="EXOSOME COMPLEX EXONUCLEASE RIBOSOMAL RNA PROCESSING PROTEIN"/>
    <property type="match status" value="1"/>
</dbReference>
<dbReference type="OrthoDB" id="272245at2759"/>